<dbReference type="EMBL" id="JEMG01000001">
    <property type="protein sequence ID" value="EYC50823.1"/>
    <property type="molecule type" value="Genomic_DNA"/>
</dbReference>
<keyword evidence="3" id="KW-0808">Transferase</keyword>
<dbReference type="PROSITE" id="PS50405">
    <property type="entry name" value="GST_CTER"/>
    <property type="match status" value="1"/>
</dbReference>
<feature type="domain" description="GST C-terminal" evidence="2">
    <location>
        <begin position="94"/>
        <end position="221"/>
    </location>
</feature>
<dbReference type="Pfam" id="PF00043">
    <property type="entry name" value="GST_C"/>
    <property type="match status" value="1"/>
</dbReference>
<dbReference type="SFLD" id="SFLDS00019">
    <property type="entry name" value="Glutathione_Transferase_(cytos"/>
    <property type="match status" value="1"/>
</dbReference>
<comment type="caution">
    <text evidence="3">The sequence shown here is derived from an EMBL/GenBank/DDBJ whole genome shotgun (WGS) entry which is preliminary data.</text>
</comment>
<dbReference type="SUPFAM" id="SSF47616">
    <property type="entry name" value="GST C-terminal domain-like"/>
    <property type="match status" value="1"/>
</dbReference>
<dbReference type="CDD" id="cd00570">
    <property type="entry name" value="GST_N_family"/>
    <property type="match status" value="1"/>
</dbReference>
<dbReference type="GO" id="GO:0016740">
    <property type="term" value="F:transferase activity"/>
    <property type="evidence" value="ECO:0007669"/>
    <property type="project" value="UniProtKB-KW"/>
</dbReference>
<dbReference type="Pfam" id="PF13417">
    <property type="entry name" value="GST_N_3"/>
    <property type="match status" value="1"/>
</dbReference>
<evidence type="ECO:0000259" key="1">
    <source>
        <dbReference type="PROSITE" id="PS50404"/>
    </source>
</evidence>
<dbReference type="InterPro" id="IPR010987">
    <property type="entry name" value="Glutathione-S-Trfase_C-like"/>
</dbReference>
<dbReference type="SUPFAM" id="SSF52833">
    <property type="entry name" value="Thioredoxin-like"/>
    <property type="match status" value="1"/>
</dbReference>
<dbReference type="AlphaFoldDB" id="A0A016XHX5"/>
<dbReference type="Gene3D" id="1.20.1050.10">
    <property type="match status" value="1"/>
</dbReference>
<dbReference type="eggNOG" id="COG0625">
    <property type="taxonomic scope" value="Bacteria"/>
</dbReference>
<accession>A0A016XHX5</accession>
<proteinExistence type="predicted"/>
<dbReference type="STRING" id="1458275.AZ34_06910"/>
<dbReference type="InterPro" id="IPR004045">
    <property type="entry name" value="Glutathione_S-Trfase_N"/>
</dbReference>
<dbReference type="InterPro" id="IPR036249">
    <property type="entry name" value="Thioredoxin-like_sf"/>
</dbReference>
<dbReference type="PROSITE" id="PS50404">
    <property type="entry name" value="GST_NTER"/>
    <property type="match status" value="1"/>
</dbReference>
<feature type="domain" description="GST N-terminal" evidence="1">
    <location>
        <begin position="1"/>
        <end position="86"/>
    </location>
</feature>
<name>A0A016XHX5_9BURK</name>
<dbReference type="InterPro" id="IPR040079">
    <property type="entry name" value="Glutathione_S-Trfase"/>
</dbReference>
<evidence type="ECO:0000313" key="3">
    <source>
        <dbReference type="EMBL" id="EYC50823.1"/>
    </source>
</evidence>
<gene>
    <name evidence="3" type="ORF">AZ34_06910</name>
</gene>
<sequence>MQTRIYSGPLSMFGAKAEIAAREKGIDFERIMVPFTTDDAYEPKHPEVLRVNPIKQQVPVLVDDEVALFDSTQIFEYLEDRYPGPAYLALWPQGVAERARARQLELQSDEVFFPNVVRLFGLQHDMQSAPAVAACAACARHYGEMDALLATRDYLAGPYSYADIALYMAHVFADRKGAGMTAATPRLVAWRDRVGERPAVRAVVDSMMCFLASQGRGVPAFLQR</sequence>
<dbReference type="InterPro" id="IPR036282">
    <property type="entry name" value="Glutathione-S-Trfase_C_sf"/>
</dbReference>
<dbReference type="InterPro" id="IPR004046">
    <property type="entry name" value="GST_C"/>
</dbReference>
<organism evidence="3 4">
    <name type="scientific">Hylemonella gracilis str. Niagara R</name>
    <dbReference type="NCBI Taxonomy" id="1458275"/>
    <lineage>
        <taxon>Bacteria</taxon>
        <taxon>Pseudomonadati</taxon>
        <taxon>Pseudomonadota</taxon>
        <taxon>Betaproteobacteria</taxon>
        <taxon>Burkholderiales</taxon>
        <taxon>Comamonadaceae</taxon>
        <taxon>Hylemonella</taxon>
    </lineage>
</organism>
<evidence type="ECO:0000259" key="2">
    <source>
        <dbReference type="PROSITE" id="PS50405"/>
    </source>
</evidence>
<dbReference type="PANTHER" id="PTHR44051:SF8">
    <property type="entry name" value="GLUTATHIONE S-TRANSFERASE GSTA"/>
    <property type="match status" value="1"/>
</dbReference>
<dbReference type="SFLD" id="SFLDG00358">
    <property type="entry name" value="Main_(cytGST)"/>
    <property type="match status" value="1"/>
</dbReference>
<dbReference type="Proteomes" id="UP000023268">
    <property type="component" value="Unassembled WGS sequence"/>
</dbReference>
<protein>
    <submittedName>
        <fullName evidence="3">Glutathione S-transferase</fullName>
    </submittedName>
</protein>
<dbReference type="OrthoDB" id="9797500at2"/>
<dbReference type="RefSeq" id="WP_035606274.1">
    <property type="nucleotide sequence ID" value="NZ_JEMG01000001.1"/>
</dbReference>
<dbReference type="PANTHER" id="PTHR44051">
    <property type="entry name" value="GLUTATHIONE S-TRANSFERASE-RELATED"/>
    <property type="match status" value="1"/>
</dbReference>
<dbReference type="Gene3D" id="3.40.30.10">
    <property type="entry name" value="Glutaredoxin"/>
    <property type="match status" value="1"/>
</dbReference>
<reference evidence="3 4" key="1">
    <citation type="submission" date="2014-02" db="EMBL/GenBank/DDBJ databases">
        <title>Draft Genome of Hylemonella gracilis isolated from the Niagara River.</title>
        <authorList>
            <person name="Pawlowski D.R."/>
            <person name="Koudelka G.B."/>
        </authorList>
    </citation>
    <scope>NUCLEOTIDE SEQUENCE [LARGE SCALE GENOMIC DNA]</scope>
    <source>
        <strain evidence="3 4">Niagara R</strain>
    </source>
</reference>
<evidence type="ECO:0000313" key="4">
    <source>
        <dbReference type="Proteomes" id="UP000023268"/>
    </source>
</evidence>